<organism evidence="2 3">
    <name type="scientific">Pleodorina starrii</name>
    <dbReference type="NCBI Taxonomy" id="330485"/>
    <lineage>
        <taxon>Eukaryota</taxon>
        <taxon>Viridiplantae</taxon>
        <taxon>Chlorophyta</taxon>
        <taxon>core chlorophytes</taxon>
        <taxon>Chlorophyceae</taxon>
        <taxon>CS clade</taxon>
        <taxon>Chlamydomonadales</taxon>
        <taxon>Volvocaceae</taxon>
        <taxon>Pleodorina</taxon>
    </lineage>
</organism>
<dbReference type="EMBL" id="BRXU01000012">
    <property type="protein sequence ID" value="GLC55127.1"/>
    <property type="molecule type" value="Genomic_DNA"/>
</dbReference>
<dbReference type="AlphaFoldDB" id="A0A9W6BMZ4"/>
<evidence type="ECO:0000313" key="2">
    <source>
        <dbReference type="EMBL" id="GLC55127.1"/>
    </source>
</evidence>
<feature type="region of interest" description="Disordered" evidence="1">
    <location>
        <begin position="200"/>
        <end position="222"/>
    </location>
</feature>
<name>A0A9W6BMZ4_9CHLO</name>
<keyword evidence="3" id="KW-1185">Reference proteome</keyword>
<protein>
    <submittedName>
        <fullName evidence="2">Uncharacterized protein</fullName>
    </submittedName>
</protein>
<gene>
    <name evidence="2" type="primary">PLEST001300</name>
    <name evidence="2" type="ORF">PLESTB_000946900</name>
</gene>
<dbReference type="OrthoDB" id="542298at2759"/>
<feature type="compositionally biased region" description="Polar residues" evidence="1">
    <location>
        <begin position="19"/>
        <end position="38"/>
    </location>
</feature>
<proteinExistence type="predicted"/>
<comment type="caution">
    <text evidence="2">The sequence shown here is derived from an EMBL/GenBank/DDBJ whole genome shotgun (WGS) entry which is preliminary data.</text>
</comment>
<feature type="compositionally biased region" description="Gly residues" evidence="1">
    <location>
        <begin position="9"/>
        <end position="18"/>
    </location>
</feature>
<evidence type="ECO:0000313" key="3">
    <source>
        <dbReference type="Proteomes" id="UP001165080"/>
    </source>
</evidence>
<reference evidence="2 3" key="1">
    <citation type="journal article" date="2023" name="Commun. Biol.">
        <title>Reorganization of the ancestral sex-determining regions during the evolution of trioecy in Pleodorina starrii.</title>
        <authorList>
            <person name="Takahashi K."/>
            <person name="Suzuki S."/>
            <person name="Kawai-Toyooka H."/>
            <person name="Yamamoto K."/>
            <person name="Hamaji T."/>
            <person name="Ootsuki R."/>
            <person name="Yamaguchi H."/>
            <person name="Kawachi M."/>
            <person name="Higashiyama T."/>
            <person name="Nozaki H."/>
        </authorList>
    </citation>
    <scope>NUCLEOTIDE SEQUENCE [LARGE SCALE GENOMIC DNA]</scope>
    <source>
        <strain evidence="2 3">NIES-4479</strain>
    </source>
</reference>
<feature type="region of interest" description="Disordered" evidence="1">
    <location>
        <begin position="1"/>
        <end position="53"/>
    </location>
</feature>
<evidence type="ECO:0000256" key="1">
    <source>
        <dbReference type="SAM" id="MobiDB-lite"/>
    </source>
</evidence>
<sequence length="310" mass="32969">MRHTRPGSGAQGTTGNAGGSQRNSQRQGHAGNRTQQVPPDSPPRLKQHRSGPSMSAERFLLIVGQLQSRANELWEREQLELQRGAELMVICCSPAPPSPPQALVGPQADDAASSPVYQFDQASMLHAHSHLLHSPSLIPATHNFQSPSWSNDFSAIAASLILPGPHIADTSEEAPGGTLAPCGMGGGINMHASAMQQQHQPQHAHVQQGAGLQQHHHHHQPPWQPLGTLYDIEAHVTFPQGLSCSGNGVTSATARSAKARLLDRLESNGGATGTATARQVQNADPFCCSFTPVADDFLGSPSWARGYGYM</sequence>
<feature type="compositionally biased region" description="Low complexity" evidence="1">
    <location>
        <begin position="200"/>
        <end position="213"/>
    </location>
</feature>
<accession>A0A9W6BMZ4</accession>
<dbReference type="Proteomes" id="UP001165080">
    <property type="component" value="Unassembled WGS sequence"/>
</dbReference>